<evidence type="ECO:0000313" key="2">
    <source>
        <dbReference type="Proteomes" id="UP001056120"/>
    </source>
</evidence>
<protein>
    <submittedName>
        <fullName evidence="1">Uncharacterized protein</fullName>
    </submittedName>
</protein>
<organism evidence="1 2">
    <name type="scientific">Smallanthus sonchifolius</name>
    <dbReference type="NCBI Taxonomy" id="185202"/>
    <lineage>
        <taxon>Eukaryota</taxon>
        <taxon>Viridiplantae</taxon>
        <taxon>Streptophyta</taxon>
        <taxon>Embryophyta</taxon>
        <taxon>Tracheophyta</taxon>
        <taxon>Spermatophyta</taxon>
        <taxon>Magnoliopsida</taxon>
        <taxon>eudicotyledons</taxon>
        <taxon>Gunneridae</taxon>
        <taxon>Pentapetalae</taxon>
        <taxon>asterids</taxon>
        <taxon>campanulids</taxon>
        <taxon>Asterales</taxon>
        <taxon>Asteraceae</taxon>
        <taxon>Asteroideae</taxon>
        <taxon>Heliantheae alliance</taxon>
        <taxon>Millerieae</taxon>
        <taxon>Smallanthus</taxon>
    </lineage>
</organism>
<gene>
    <name evidence="1" type="ORF">L1987_03935</name>
</gene>
<comment type="caution">
    <text evidence="1">The sequence shown here is derived from an EMBL/GenBank/DDBJ whole genome shotgun (WGS) entry which is preliminary data.</text>
</comment>
<keyword evidence="2" id="KW-1185">Reference proteome</keyword>
<evidence type="ECO:0000313" key="1">
    <source>
        <dbReference type="EMBL" id="KAI3829807.1"/>
    </source>
</evidence>
<name>A0ACB9KC27_9ASTR</name>
<reference evidence="2" key="1">
    <citation type="journal article" date="2022" name="Mol. Ecol. Resour.">
        <title>The genomes of chicory, endive, great burdock and yacon provide insights into Asteraceae palaeo-polyploidization history and plant inulin production.</title>
        <authorList>
            <person name="Fan W."/>
            <person name="Wang S."/>
            <person name="Wang H."/>
            <person name="Wang A."/>
            <person name="Jiang F."/>
            <person name="Liu H."/>
            <person name="Zhao H."/>
            <person name="Xu D."/>
            <person name="Zhang Y."/>
        </authorList>
    </citation>
    <scope>NUCLEOTIDE SEQUENCE [LARGE SCALE GENOMIC DNA]</scope>
    <source>
        <strain evidence="2">cv. Yunnan</strain>
    </source>
</reference>
<proteinExistence type="predicted"/>
<accession>A0ACB9KC27</accession>
<sequence>MQDEMTSWLYYPSDDNSLETYLYSNDLLYPTPSFSAPVAVAPTYVPPPPPPPPSVILPSRSSKITPELQSSAIVASNATPTPSAGTPESKASRVSDKPAAISVGNDGVIRSTSGFGAAGTSSAGREIETYEMSVTSSPGVWSRHLKSYRRQLMIGNASPEIPTTRKSIMRALNMFTSDKASLLDEAIEYLKALQMQVQMMSTQCSMVPMMFLGAQHYMPPMAMGMGMNRATFPYPPVLPGSSLPNPAEAVPTSAAHLRQCYPVPGFNMTPGTVGDPTANLSAPMMSSLTLDGQNQPRAHNFTDPFQQYHGLHQTRLPFPQVD</sequence>
<reference evidence="1 2" key="2">
    <citation type="journal article" date="2022" name="Mol. Ecol. Resour.">
        <title>The genomes of chicory, endive, great burdock and yacon provide insights into Asteraceae paleo-polyploidization history and plant inulin production.</title>
        <authorList>
            <person name="Fan W."/>
            <person name="Wang S."/>
            <person name="Wang H."/>
            <person name="Wang A."/>
            <person name="Jiang F."/>
            <person name="Liu H."/>
            <person name="Zhao H."/>
            <person name="Xu D."/>
            <person name="Zhang Y."/>
        </authorList>
    </citation>
    <scope>NUCLEOTIDE SEQUENCE [LARGE SCALE GENOMIC DNA]</scope>
    <source>
        <strain evidence="2">cv. Yunnan</strain>
        <tissue evidence="1">Leaves</tissue>
    </source>
</reference>
<dbReference type="Proteomes" id="UP001056120">
    <property type="component" value="Linkage Group LG01"/>
</dbReference>
<dbReference type="EMBL" id="CM042018">
    <property type="protein sequence ID" value="KAI3829807.1"/>
    <property type="molecule type" value="Genomic_DNA"/>
</dbReference>